<dbReference type="PANTHER" id="PTHR37422">
    <property type="entry name" value="TEICHURONIC ACID BIOSYNTHESIS PROTEIN TUAE"/>
    <property type="match status" value="1"/>
</dbReference>
<keyword evidence="8" id="KW-1185">Reference proteome</keyword>
<dbReference type="GO" id="GO:0016874">
    <property type="term" value="F:ligase activity"/>
    <property type="evidence" value="ECO:0007669"/>
    <property type="project" value="UniProtKB-KW"/>
</dbReference>
<keyword evidence="3 5" id="KW-1133">Transmembrane helix</keyword>
<comment type="subcellular location">
    <subcellularLocation>
        <location evidence="1">Membrane</location>
        <topology evidence="1">Multi-pass membrane protein</topology>
    </subcellularLocation>
</comment>
<evidence type="ECO:0000313" key="8">
    <source>
        <dbReference type="Proteomes" id="UP001200430"/>
    </source>
</evidence>
<feature type="transmembrane region" description="Helical" evidence="5">
    <location>
        <begin position="104"/>
        <end position="121"/>
    </location>
</feature>
<organism evidence="7 8">
    <name type="scientific">Dethiosulfovibrio marinus</name>
    <dbReference type="NCBI Taxonomy" id="133532"/>
    <lineage>
        <taxon>Bacteria</taxon>
        <taxon>Thermotogati</taxon>
        <taxon>Synergistota</taxon>
        <taxon>Synergistia</taxon>
        <taxon>Synergistales</taxon>
        <taxon>Dethiosulfovibrionaceae</taxon>
        <taxon>Dethiosulfovibrio</taxon>
    </lineage>
</organism>
<proteinExistence type="predicted"/>
<name>A0ABS9EKK1_9BACT</name>
<feature type="transmembrane region" description="Helical" evidence="5">
    <location>
        <begin position="73"/>
        <end position="92"/>
    </location>
</feature>
<evidence type="ECO:0000256" key="3">
    <source>
        <dbReference type="ARBA" id="ARBA00022989"/>
    </source>
</evidence>
<gene>
    <name evidence="7" type="ORF">L2W38_02735</name>
</gene>
<feature type="domain" description="O-antigen ligase-related" evidence="6">
    <location>
        <begin position="218"/>
        <end position="370"/>
    </location>
</feature>
<feature type="transmembrane region" description="Helical" evidence="5">
    <location>
        <begin position="230"/>
        <end position="248"/>
    </location>
</feature>
<dbReference type="EMBL" id="JAKGUD010000002">
    <property type="protein sequence ID" value="MCF4141734.1"/>
    <property type="molecule type" value="Genomic_DNA"/>
</dbReference>
<evidence type="ECO:0000256" key="2">
    <source>
        <dbReference type="ARBA" id="ARBA00022692"/>
    </source>
</evidence>
<feature type="transmembrane region" description="Helical" evidence="5">
    <location>
        <begin position="178"/>
        <end position="195"/>
    </location>
</feature>
<evidence type="ECO:0000259" key="6">
    <source>
        <dbReference type="Pfam" id="PF04932"/>
    </source>
</evidence>
<evidence type="ECO:0000256" key="5">
    <source>
        <dbReference type="SAM" id="Phobius"/>
    </source>
</evidence>
<keyword evidence="4 5" id="KW-0472">Membrane</keyword>
<feature type="transmembrane region" description="Helical" evidence="5">
    <location>
        <begin position="207"/>
        <end position="224"/>
    </location>
</feature>
<keyword evidence="7" id="KW-0436">Ligase</keyword>
<feature type="transmembrane region" description="Helical" evidence="5">
    <location>
        <begin position="396"/>
        <end position="412"/>
    </location>
</feature>
<dbReference type="Pfam" id="PF04932">
    <property type="entry name" value="Wzy_C"/>
    <property type="match status" value="1"/>
</dbReference>
<dbReference type="RefSeq" id="WP_236098392.1">
    <property type="nucleotide sequence ID" value="NZ_JAKGUD010000002.1"/>
</dbReference>
<feature type="transmembrane region" description="Helical" evidence="5">
    <location>
        <begin position="128"/>
        <end position="149"/>
    </location>
</feature>
<protein>
    <submittedName>
        <fullName evidence="7">O-antigen ligase family protein</fullName>
    </submittedName>
</protein>
<evidence type="ECO:0000256" key="4">
    <source>
        <dbReference type="ARBA" id="ARBA00023136"/>
    </source>
</evidence>
<evidence type="ECO:0000313" key="7">
    <source>
        <dbReference type="EMBL" id="MCF4141734.1"/>
    </source>
</evidence>
<sequence length="585" mass="66486">MMERSRTLDGLFLVSAAISLALPNLIYSGVFFFQTLHIMKWTVALVPVATMAILTGVVVAWRGSERIGFRVDLFGWIWFALLIYVTVQPMWAPVKSIPTFYREWFFFASLWGFYVLCLNLFRENWLRPILWLASLNGVVNVFFAEFQVANNVNLFAPLKLILPTPGNYIGNTGQQNMLGLWLAITALGSIFLYLRHGLRETEGWGRFFAATNLIFLPILLWGLWNSTSRSAILSLMVGVSLLALMIALGRDRARLRRLGLSAILIVAVLGASVFLNQGRSGSLIAKSVDLVKNADTVGGRDGIWKTSWAMAMEEPVKGMGLGQFKWNYLEAQREAFSLYPDMKWQYTNWAHNEYLQWYCESGLLGFVILIGLALWWIVSFFLYLHRHKGSPFPDSVLWSAAFLFLIWFDALWTRPFHRIENSLWMPLAFALANREILAEVAVGKIRFLGNPRGYRALGVMMASVSLWGLVYLGQGLVGDVTLRKAVSSKSAPIQRRLMEKAYGTLMVRDVAERQLAYHYIAYGEAAKDPEALAEGLNRLLVAFRQQPTAEDLRRLLDWAGKLKKQDLLRYLVTYLKPGTYSIRKE</sequence>
<feature type="transmembrane region" description="Helical" evidence="5">
    <location>
        <begin position="255"/>
        <end position="275"/>
    </location>
</feature>
<comment type="caution">
    <text evidence="7">The sequence shown here is derived from an EMBL/GenBank/DDBJ whole genome shotgun (WGS) entry which is preliminary data.</text>
</comment>
<reference evidence="7 8" key="1">
    <citation type="submission" date="2022-01" db="EMBL/GenBank/DDBJ databases">
        <title>Dethiosulfovibrio faecalis sp. nov., a novel proteolytic, non-sulfur-reducing bacterium isolated from a marine aquaculture solid waste bioreactor.</title>
        <authorList>
            <person name="Grabowski S."/>
            <person name="Apolinario E."/>
            <person name="Schneider N."/>
            <person name="Marshall C.W."/>
            <person name="Sowers K.R."/>
        </authorList>
    </citation>
    <scope>NUCLEOTIDE SEQUENCE [LARGE SCALE GENOMIC DNA]</scope>
    <source>
        <strain evidence="7 8">DSM 12537</strain>
    </source>
</reference>
<feature type="transmembrane region" description="Helical" evidence="5">
    <location>
        <begin position="363"/>
        <end position="384"/>
    </location>
</feature>
<dbReference type="PANTHER" id="PTHR37422:SF13">
    <property type="entry name" value="LIPOPOLYSACCHARIDE BIOSYNTHESIS PROTEIN PA4999-RELATED"/>
    <property type="match status" value="1"/>
</dbReference>
<dbReference type="Proteomes" id="UP001200430">
    <property type="component" value="Unassembled WGS sequence"/>
</dbReference>
<keyword evidence="2 5" id="KW-0812">Transmembrane</keyword>
<feature type="transmembrane region" description="Helical" evidence="5">
    <location>
        <begin position="38"/>
        <end position="61"/>
    </location>
</feature>
<feature type="transmembrane region" description="Helical" evidence="5">
    <location>
        <begin position="454"/>
        <end position="473"/>
    </location>
</feature>
<accession>A0ABS9EKK1</accession>
<dbReference type="InterPro" id="IPR007016">
    <property type="entry name" value="O-antigen_ligase-rel_domated"/>
</dbReference>
<dbReference type="InterPro" id="IPR051533">
    <property type="entry name" value="WaaL-like"/>
</dbReference>
<evidence type="ECO:0000256" key="1">
    <source>
        <dbReference type="ARBA" id="ARBA00004141"/>
    </source>
</evidence>